<dbReference type="InterPro" id="IPR051466">
    <property type="entry name" value="D-amino_acid_metab_enzyme"/>
</dbReference>
<evidence type="ECO:0000259" key="1">
    <source>
        <dbReference type="SMART" id="SM01119"/>
    </source>
</evidence>
<dbReference type="EMBL" id="CP159925">
    <property type="protein sequence ID" value="XCO76993.1"/>
    <property type="molecule type" value="Genomic_DNA"/>
</dbReference>
<dbReference type="InterPro" id="IPR029066">
    <property type="entry name" value="PLP-binding_barrel"/>
</dbReference>
<protein>
    <submittedName>
        <fullName evidence="2">Amino acid deaminase</fullName>
    </submittedName>
</protein>
<sequence length="435" mass="47771">MSAAAPMNDALRALHEQWLLPGTKGLALQTPIRQSALAGHGLNVLDGRLSYPVAVLRDSTVAHNIAWMRDFVARAGALLAPHGKTTMSPQLFQAQIEAGAWAITLATVPQLQIAYRFGVRRVLLANQPVALADIESLAALLRDDPAFEAWVLVDSSAGVQRLQQTMQRIAPQRRLPVLVELGAPQGRTGVRGVDAARALAREVAAAPRLRLAGIEGYEGLWVGADREADLQRVDALLAQLLELTRHCDEERLFDGEEILLSAGGSAYFDRVAAAFASLRHSSRPLRRVLRSGCYLTSDHGFYHGLQQEMRTRHDASFRHGLQPALEVWAMVQSRPEPGLALLTLGKRDASYDIDLPRPLCWHRPGDGAPRPLREARIAKMNDQHAYLELPPEHPLQIGDLVATGISHPCTTFDKWPVLLTVDDGYRVTGAINTFF</sequence>
<gene>
    <name evidence="2" type="ORF">ABU614_09460</name>
</gene>
<dbReference type="CDD" id="cd06818">
    <property type="entry name" value="PLPDE_III_cryptic_DSD"/>
    <property type="match status" value="1"/>
</dbReference>
<dbReference type="AlphaFoldDB" id="A0AAU8N0J5"/>
<feature type="domain" description="D-serine dehydratase-like" evidence="1">
    <location>
        <begin position="324"/>
        <end position="422"/>
    </location>
</feature>
<proteinExistence type="predicted"/>
<dbReference type="RefSeq" id="WP_363800302.1">
    <property type="nucleotide sequence ID" value="NZ_CP159925.1"/>
</dbReference>
<accession>A0AAU8N0J5</accession>
<dbReference type="PANTHER" id="PTHR28004:SF8">
    <property type="entry name" value="D-SERINE DEAMINASE"/>
    <property type="match status" value="1"/>
</dbReference>
<reference evidence="2" key="1">
    <citation type="submission" date="2024-06" db="EMBL/GenBank/DDBJ databases">
        <authorList>
            <person name="Li S."/>
        </authorList>
    </citation>
    <scope>NUCLEOTIDE SEQUENCE</scope>
    <source>
        <strain evidence="2">SR10</strain>
    </source>
</reference>
<name>A0AAU8N0J5_9GAMM</name>
<dbReference type="SUPFAM" id="SSF51419">
    <property type="entry name" value="PLP-binding barrel"/>
    <property type="match status" value="1"/>
</dbReference>
<dbReference type="PANTHER" id="PTHR28004">
    <property type="entry name" value="ZGC:162816-RELATED"/>
    <property type="match status" value="1"/>
</dbReference>
<dbReference type="InterPro" id="IPR042208">
    <property type="entry name" value="D-ser_dehydrat-like_sf"/>
</dbReference>
<dbReference type="InterPro" id="IPR026956">
    <property type="entry name" value="D-ser_dehydrat-like_dom"/>
</dbReference>
<evidence type="ECO:0000313" key="2">
    <source>
        <dbReference type="EMBL" id="XCO76993.1"/>
    </source>
</evidence>
<dbReference type="Gene3D" id="3.20.20.10">
    <property type="entry name" value="Alanine racemase"/>
    <property type="match status" value="1"/>
</dbReference>
<dbReference type="Gene3D" id="2.40.37.20">
    <property type="entry name" value="D-serine dehydratase-like domain"/>
    <property type="match status" value="1"/>
</dbReference>
<organism evidence="2">
    <name type="scientific">Lysobacter firmicutimachus</name>
    <dbReference type="NCBI Taxonomy" id="1792846"/>
    <lineage>
        <taxon>Bacteria</taxon>
        <taxon>Pseudomonadati</taxon>
        <taxon>Pseudomonadota</taxon>
        <taxon>Gammaproteobacteria</taxon>
        <taxon>Lysobacterales</taxon>
        <taxon>Lysobacteraceae</taxon>
        <taxon>Lysobacter</taxon>
    </lineage>
</organism>
<dbReference type="Pfam" id="PF14031">
    <property type="entry name" value="D-ser_dehydrat"/>
    <property type="match status" value="1"/>
</dbReference>
<dbReference type="SMART" id="SM01119">
    <property type="entry name" value="D-ser_dehydrat"/>
    <property type="match status" value="1"/>
</dbReference>